<dbReference type="AlphaFoldDB" id="A0A9P0QKR2"/>
<evidence type="ECO:0000256" key="2">
    <source>
        <dbReference type="SAM" id="Phobius"/>
    </source>
</evidence>
<evidence type="ECO:0000313" key="5">
    <source>
        <dbReference type="Proteomes" id="UP000837801"/>
    </source>
</evidence>
<keyword evidence="2" id="KW-0472">Membrane</keyword>
<keyword evidence="5" id="KW-1185">Reference proteome</keyword>
<protein>
    <recommendedName>
        <fullName evidence="3">Partial AB-hydrolase lipase domain-containing protein</fullName>
    </recommendedName>
</protein>
<reference evidence="4" key="1">
    <citation type="submission" date="2022-03" db="EMBL/GenBank/DDBJ databases">
        <authorList>
            <person name="Legras J.-L."/>
            <person name="Devillers H."/>
            <person name="Grondin C."/>
        </authorList>
    </citation>
    <scope>NUCLEOTIDE SEQUENCE</scope>
    <source>
        <strain evidence="4">CLIB 1423</strain>
    </source>
</reference>
<feature type="domain" description="Partial AB-hydrolase lipase" evidence="3">
    <location>
        <begin position="89"/>
        <end position="147"/>
    </location>
</feature>
<evidence type="ECO:0000313" key="4">
    <source>
        <dbReference type="EMBL" id="CAH2350455.1"/>
    </source>
</evidence>
<dbReference type="SUPFAM" id="SSF53474">
    <property type="entry name" value="alpha/beta-Hydrolases"/>
    <property type="match status" value="1"/>
</dbReference>
<keyword evidence="2" id="KW-1133">Transmembrane helix</keyword>
<name>A0A9P0QKR2_9ASCO</name>
<evidence type="ECO:0000259" key="3">
    <source>
        <dbReference type="Pfam" id="PF04083"/>
    </source>
</evidence>
<dbReference type="Pfam" id="PF04083">
    <property type="entry name" value="Abhydro_lipase"/>
    <property type="match status" value="1"/>
</dbReference>
<feature type="transmembrane region" description="Helical" evidence="2">
    <location>
        <begin position="22"/>
        <end position="46"/>
    </location>
</feature>
<feature type="compositionally biased region" description="Basic and acidic residues" evidence="1">
    <location>
        <begin position="547"/>
        <end position="560"/>
    </location>
</feature>
<dbReference type="InterPro" id="IPR006693">
    <property type="entry name" value="AB_hydrolase_lipase"/>
</dbReference>
<organism evidence="4 5">
    <name type="scientific">[Candida] railenensis</name>
    <dbReference type="NCBI Taxonomy" id="45579"/>
    <lineage>
        <taxon>Eukaryota</taxon>
        <taxon>Fungi</taxon>
        <taxon>Dikarya</taxon>
        <taxon>Ascomycota</taxon>
        <taxon>Saccharomycotina</taxon>
        <taxon>Pichiomycetes</taxon>
        <taxon>Debaryomycetaceae</taxon>
        <taxon>Kurtzmaniella</taxon>
    </lineage>
</organism>
<accession>A0A9P0QKR2</accession>
<dbReference type="GO" id="GO:0006629">
    <property type="term" value="P:lipid metabolic process"/>
    <property type="evidence" value="ECO:0007669"/>
    <property type="project" value="InterPro"/>
</dbReference>
<dbReference type="Proteomes" id="UP000837801">
    <property type="component" value="Unassembled WGS sequence"/>
</dbReference>
<sequence>MATQFDYLTPPPKRENRGSSKIWIRVFSNVASFLFVYCIMVGSLFYELGQRIAGIATDKTKDNTMPNFTPRQPYKNIKKMKISNDLRFYAQEIDLDLEVFKITTEDGFILTLHHLFDPKETQEQKDARTPILLQHGLLSCSGAFLTAGHNSLACYFQEEGYDVWLGNNRSWFEAVHSEYEGNLKHNEKYWDWDVRDFAYYDLPCIIDNVLSHKPNHTQLILGGHSQGCTQTVLLLKNGNFPEHSHKLKAVFFLCPAIFPGSLFHHRTFIKFIHAMGPTTYKFFFGKTAFLPILGWARRNLYHTTLFGWTSYLMFKYLFGWNSSKWGSDKKIWHIHFVFNVSYVSTKLMNWWLSEWVPEGFSNQLLPKKAYMSEEHCAFTPVNSAADAMEAEQASVVALEEAEAELPVNGELIDDSKTFFPYKREWFGLDEKINTVPMLIFTGKLDYLVDGDRLASHMRHYESAYQEGSNLKIVELDDYSHLDVVWSEDAIGRVGYVVHDMIKGLGSKEVTENEKVIVPEVAQPSTTANPTDSLSIPKENGISKKLKERQVASDISEKKESSTLPSRFEVTV</sequence>
<dbReference type="InterPro" id="IPR029058">
    <property type="entry name" value="AB_hydrolase_fold"/>
</dbReference>
<dbReference type="EMBL" id="CAKXYY010000001">
    <property type="protein sequence ID" value="CAH2350455.1"/>
    <property type="molecule type" value="Genomic_DNA"/>
</dbReference>
<dbReference type="OrthoDB" id="6130531at2759"/>
<dbReference type="Gene3D" id="3.40.50.1820">
    <property type="entry name" value="alpha/beta hydrolase"/>
    <property type="match status" value="1"/>
</dbReference>
<keyword evidence="2" id="KW-0812">Transmembrane</keyword>
<proteinExistence type="predicted"/>
<gene>
    <name evidence="4" type="ORF">CLIB1423_01S10484</name>
</gene>
<dbReference type="PANTHER" id="PTHR11005">
    <property type="entry name" value="LYSOSOMAL ACID LIPASE-RELATED"/>
    <property type="match status" value="1"/>
</dbReference>
<comment type="caution">
    <text evidence="4">The sequence shown here is derived from an EMBL/GenBank/DDBJ whole genome shotgun (WGS) entry which is preliminary data.</text>
</comment>
<feature type="region of interest" description="Disordered" evidence="1">
    <location>
        <begin position="545"/>
        <end position="571"/>
    </location>
</feature>
<evidence type="ECO:0000256" key="1">
    <source>
        <dbReference type="SAM" id="MobiDB-lite"/>
    </source>
</evidence>